<keyword evidence="8" id="KW-1185">Reference proteome</keyword>
<dbReference type="GO" id="GO:0045892">
    <property type="term" value="P:negative regulation of DNA-templated transcription"/>
    <property type="evidence" value="ECO:0007669"/>
    <property type="project" value="InterPro"/>
</dbReference>
<dbReference type="InterPro" id="IPR003012">
    <property type="entry name" value="Tet_transcr_reg_TetR"/>
</dbReference>
<evidence type="ECO:0000256" key="4">
    <source>
        <dbReference type="ARBA" id="ARBA00023163"/>
    </source>
</evidence>
<evidence type="ECO:0000313" key="7">
    <source>
        <dbReference type="EMBL" id="ONH32268.1"/>
    </source>
</evidence>
<dbReference type="RefSeq" id="WP_076814298.1">
    <property type="nucleotide sequence ID" value="NZ_MOMC01000012.1"/>
</dbReference>
<dbReference type="Pfam" id="PF02909">
    <property type="entry name" value="TetR_C_1"/>
    <property type="match status" value="1"/>
</dbReference>
<dbReference type="EMBL" id="MOMC01000012">
    <property type="protein sequence ID" value="ONH32268.1"/>
    <property type="molecule type" value="Genomic_DNA"/>
</dbReference>
<name>A0A1V2IGE6_9ACTN</name>
<dbReference type="Pfam" id="PF00440">
    <property type="entry name" value="TetR_N"/>
    <property type="match status" value="1"/>
</dbReference>
<gene>
    <name evidence="7" type="ORF">BL253_05980</name>
</gene>
<accession>A0A1V2IGE6</accession>
<evidence type="ECO:0000256" key="2">
    <source>
        <dbReference type="ARBA" id="ARBA00023015"/>
    </source>
</evidence>
<dbReference type="InterPro" id="IPR036271">
    <property type="entry name" value="Tet_transcr_reg_TetR-rel_C_sf"/>
</dbReference>
<keyword evidence="4" id="KW-0804">Transcription</keyword>
<keyword evidence="1" id="KW-0678">Repressor</keyword>
<evidence type="ECO:0000256" key="3">
    <source>
        <dbReference type="ARBA" id="ARBA00023125"/>
    </source>
</evidence>
<dbReference type="InterPro" id="IPR009057">
    <property type="entry name" value="Homeodomain-like_sf"/>
</dbReference>
<keyword evidence="3 5" id="KW-0238">DNA-binding</keyword>
<keyword evidence="2" id="KW-0805">Transcription regulation</keyword>
<dbReference type="Gene3D" id="1.10.357.10">
    <property type="entry name" value="Tetracycline Repressor, domain 2"/>
    <property type="match status" value="1"/>
</dbReference>
<proteinExistence type="predicted"/>
<dbReference type="GO" id="GO:0003700">
    <property type="term" value="F:DNA-binding transcription factor activity"/>
    <property type="evidence" value="ECO:0007669"/>
    <property type="project" value="TreeGrafter"/>
</dbReference>
<feature type="domain" description="HTH tetR-type" evidence="6">
    <location>
        <begin position="6"/>
        <end position="66"/>
    </location>
</feature>
<dbReference type="GO" id="GO:0000976">
    <property type="term" value="F:transcription cis-regulatory region binding"/>
    <property type="evidence" value="ECO:0007669"/>
    <property type="project" value="TreeGrafter"/>
</dbReference>
<evidence type="ECO:0000313" key="8">
    <source>
        <dbReference type="Proteomes" id="UP000188929"/>
    </source>
</evidence>
<comment type="caution">
    <text evidence="7">The sequence shown here is derived from an EMBL/GenBank/DDBJ whole genome shotgun (WGS) entry which is preliminary data.</text>
</comment>
<sequence length="208" mass="21996">MPRRPSLTHLQLASAALDVVDRDGLAGLTMRAVAAQLGVSTMGLYRYVQDRDELEELVVETVLGEIDTDPPGPGDAASWREQLTVMARRLRDAVGTHPSTVPLALTRRYRSTAITRWSETVLAILAGAGIDGEKRVIALRSLLAYAIGAIQLEHLGGPSGLDALATVANSAVSPEFPFLADSAATAAGVTRDEEFVGGVTLLLRGLTP</sequence>
<evidence type="ECO:0000259" key="6">
    <source>
        <dbReference type="PROSITE" id="PS50977"/>
    </source>
</evidence>
<dbReference type="SUPFAM" id="SSF46689">
    <property type="entry name" value="Homeodomain-like"/>
    <property type="match status" value="1"/>
</dbReference>
<dbReference type="InterPro" id="IPR050109">
    <property type="entry name" value="HTH-type_TetR-like_transc_reg"/>
</dbReference>
<dbReference type="PANTHER" id="PTHR30055:SF151">
    <property type="entry name" value="TRANSCRIPTIONAL REGULATORY PROTEIN"/>
    <property type="match status" value="1"/>
</dbReference>
<organism evidence="7 8">
    <name type="scientific">Pseudofrankia asymbiotica</name>
    <dbReference type="NCBI Taxonomy" id="1834516"/>
    <lineage>
        <taxon>Bacteria</taxon>
        <taxon>Bacillati</taxon>
        <taxon>Actinomycetota</taxon>
        <taxon>Actinomycetes</taxon>
        <taxon>Frankiales</taxon>
        <taxon>Frankiaceae</taxon>
        <taxon>Pseudofrankia</taxon>
    </lineage>
</organism>
<evidence type="ECO:0000256" key="1">
    <source>
        <dbReference type="ARBA" id="ARBA00022491"/>
    </source>
</evidence>
<dbReference type="GO" id="GO:0046677">
    <property type="term" value="P:response to antibiotic"/>
    <property type="evidence" value="ECO:0007669"/>
    <property type="project" value="InterPro"/>
</dbReference>
<dbReference type="AlphaFoldDB" id="A0A1V2IGE6"/>
<dbReference type="PROSITE" id="PS50977">
    <property type="entry name" value="HTH_TETR_2"/>
    <property type="match status" value="1"/>
</dbReference>
<evidence type="ECO:0000256" key="5">
    <source>
        <dbReference type="PROSITE-ProRule" id="PRU00335"/>
    </source>
</evidence>
<reference evidence="8" key="1">
    <citation type="submission" date="2016-10" db="EMBL/GenBank/DDBJ databases">
        <title>Frankia sp. NRRL B-16386 Genome sequencing.</title>
        <authorList>
            <person name="Ghodhbane-Gtari F."/>
            <person name="Swanson E."/>
            <person name="Gueddou A."/>
            <person name="Hezbri K."/>
            <person name="Ktari K."/>
            <person name="Nouioui I."/>
            <person name="Morris K."/>
            <person name="Simpson S."/>
            <person name="Abebe-Akele F."/>
            <person name="Thomas K."/>
            <person name="Gtari M."/>
            <person name="Tisa L.S."/>
        </authorList>
    </citation>
    <scope>NUCLEOTIDE SEQUENCE [LARGE SCALE GENOMIC DNA]</scope>
    <source>
        <strain evidence="8">NRRL B-16386</strain>
    </source>
</reference>
<dbReference type="OrthoDB" id="329481at2"/>
<dbReference type="InterPro" id="IPR004111">
    <property type="entry name" value="Repressor_TetR_C"/>
</dbReference>
<dbReference type="Proteomes" id="UP000188929">
    <property type="component" value="Unassembled WGS sequence"/>
</dbReference>
<protein>
    <submittedName>
        <fullName evidence="7">TetR family transcriptional regulator</fullName>
    </submittedName>
</protein>
<dbReference type="InterPro" id="IPR001647">
    <property type="entry name" value="HTH_TetR"/>
</dbReference>
<dbReference type="PRINTS" id="PR00400">
    <property type="entry name" value="TETREPRESSOR"/>
</dbReference>
<feature type="DNA-binding region" description="H-T-H motif" evidence="5">
    <location>
        <begin position="29"/>
        <end position="48"/>
    </location>
</feature>
<dbReference type="STRING" id="1834516.BL253_05980"/>
<dbReference type="PANTHER" id="PTHR30055">
    <property type="entry name" value="HTH-TYPE TRANSCRIPTIONAL REGULATOR RUTR"/>
    <property type="match status" value="1"/>
</dbReference>
<dbReference type="SUPFAM" id="SSF48498">
    <property type="entry name" value="Tetracyclin repressor-like, C-terminal domain"/>
    <property type="match status" value="1"/>
</dbReference>